<accession>A0A7Z0KXJ8</accession>
<gene>
    <name evidence="3" type="ORF">HUK65_05720</name>
</gene>
<dbReference type="RefSeq" id="WP_179905182.1">
    <property type="nucleotide sequence ID" value="NZ_JACBXS010000008.1"/>
</dbReference>
<keyword evidence="2" id="KW-0472">Membrane</keyword>
<keyword evidence="2" id="KW-0812">Transmembrane</keyword>
<comment type="caution">
    <text evidence="3">The sequence shown here is derived from an EMBL/GenBank/DDBJ whole genome shotgun (WGS) entry which is preliminary data.</text>
</comment>
<keyword evidence="4" id="KW-1185">Reference proteome</keyword>
<feature type="region of interest" description="Disordered" evidence="1">
    <location>
        <begin position="97"/>
        <end position="130"/>
    </location>
</feature>
<dbReference type="Proteomes" id="UP000529417">
    <property type="component" value="Unassembled WGS sequence"/>
</dbReference>
<feature type="transmembrane region" description="Helical" evidence="2">
    <location>
        <begin position="40"/>
        <end position="62"/>
    </location>
</feature>
<feature type="transmembrane region" description="Helical" evidence="2">
    <location>
        <begin position="6"/>
        <end position="28"/>
    </location>
</feature>
<dbReference type="AlphaFoldDB" id="A0A7Z0KXJ8"/>
<dbReference type="GO" id="GO:0015385">
    <property type="term" value="F:sodium:proton antiporter activity"/>
    <property type="evidence" value="ECO:0007669"/>
    <property type="project" value="TreeGrafter"/>
</dbReference>
<evidence type="ECO:0000256" key="2">
    <source>
        <dbReference type="SAM" id="Phobius"/>
    </source>
</evidence>
<evidence type="ECO:0000313" key="3">
    <source>
        <dbReference type="EMBL" id="NYS24485.1"/>
    </source>
</evidence>
<name>A0A7Z0KXJ8_9RHOB</name>
<dbReference type="NCBIfam" id="NF009316">
    <property type="entry name" value="PRK12674.1-5"/>
    <property type="match status" value="1"/>
</dbReference>
<protein>
    <submittedName>
        <fullName evidence="3">Na+/H+ antiporter subunit G</fullName>
    </submittedName>
</protein>
<dbReference type="Pfam" id="PF03334">
    <property type="entry name" value="PhaG_MnhG_YufB"/>
    <property type="match status" value="1"/>
</dbReference>
<proteinExistence type="predicted"/>
<dbReference type="InterPro" id="IPR005133">
    <property type="entry name" value="PhaG_MnhG_YufB"/>
</dbReference>
<reference evidence="3 4" key="1">
    <citation type="journal article" date="2000" name="Arch. Microbiol.">
        <title>Rhodobaca bogoriensis gen. nov. and sp. nov., an alkaliphilic purple nonsulfur bacterium from African Rift Valley soda lakes.</title>
        <authorList>
            <person name="Milford A.D."/>
            <person name="Achenbach L.A."/>
            <person name="Jung D.O."/>
            <person name="Madigan M.T."/>
        </authorList>
    </citation>
    <scope>NUCLEOTIDE SEQUENCE [LARGE SCALE GENOMIC DNA]</scope>
    <source>
        <strain evidence="3 4">2376</strain>
    </source>
</reference>
<feature type="transmembrane region" description="Helical" evidence="2">
    <location>
        <begin position="68"/>
        <end position="89"/>
    </location>
</feature>
<evidence type="ECO:0000256" key="1">
    <source>
        <dbReference type="SAM" id="MobiDB-lite"/>
    </source>
</evidence>
<organism evidence="3 4">
    <name type="scientific">Rhabdonatronobacter sediminivivens</name>
    <dbReference type="NCBI Taxonomy" id="2743469"/>
    <lineage>
        <taxon>Bacteria</taxon>
        <taxon>Pseudomonadati</taxon>
        <taxon>Pseudomonadota</taxon>
        <taxon>Alphaproteobacteria</taxon>
        <taxon>Rhodobacterales</taxon>
        <taxon>Paracoccaceae</taxon>
        <taxon>Rhabdonatronobacter</taxon>
    </lineage>
</organism>
<keyword evidence="2" id="KW-1133">Transmembrane helix</keyword>
<sequence>MSIIGEIIISVLLVGAGFFGLVGSFGLLKLDQPMTRLHAPTKATTLGVGGVLIASMLFFLFFAEGITFHELMITLFLFVTAPVVAHFIAKAHLHRNWKPEDLPSPEGSTRWSTYCEPDQPGSGKPDSTEP</sequence>
<dbReference type="PANTHER" id="PTHR34703">
    <property type="entry name" value="ANTIPORTER SUBUNIT MNHG2-RELATED"/>
    <property type="match status" value="1"/>
</dbReference>
<dbReference type="PANTHER" id="PTHR34703:SF1">
    <property type="entry name" value="ANTIPORTER SUBUNIT MNHG2-RELATED"/>
    <property type="match status" value="1"/>
</dbReference>
<dbReference type="EMBL" id="JACBXS010000008">
    <property type="protein sequence ID" value="NYS24485.1"/>
    <property type="molecule type" value="Genomic_DNA"/>
</dbReference>
<evidence type="ECO:0000313" key="4">
    <source>
        <dbReference type="Proteomes" id="UP000529417"/>
    </source>
</evidence>
<dbReference type="NCBIfam" id="TIGR01300">
    <property type="entry name" value="CPA3_mnhG_phaG"/>
    <property type="match status" value="1"/>
</dbReference>